<reference evidence="3 4" key="1">
    <citation type="submission" date="2019-02" db="EMBL/GenBank/DDBJ databases">
        <title>Pedobacter sp. RP-1-13 sp. nov., isolated from Arctic soil.</title>
        <authorList>
            <person name="Dahal R.H."/>
        </authorList>
    </citation>
    <scope>NUCLEOTIDE SEQUENCE [LARGE SCALE GENOMIC DNA]</scope>
    <source>
        <strain evidence="3 4">RP-1-13</strain>
    </source>
</reference>
<dbReference type="Proteomes" id="UP000292884">
    <property type="component" value="Unassembled WGS sequence"/>
</dbReference>
<protein>
    <submittedName>
        <fullName evidence="3">Histidine kinase</fullName>
    </submittedName>
</protein>
<feature type="transmembrane region" description="Helical" evidence="1">
    <location>
        <begin position="53"/>
        <end position="79"/>
    </location>
</feature>
<dbReference type="InterPro" id="IPR010559">
    <property type="entry name" value="Sig_transdc_His_kin_internal"/>
</dbReference>
<gene>
    <name evidence="3" type="ORF">EZ428_18030</name>
</gene>
<keyword evidence="1" id="KW-0812">Transmembrane</keyword>
<dbReference type="PANTHER" id="PTHR34220">
    <property type="entry name" value="SENSOR HISTIDINE KINASE YPDA"/>
    <property type="match status" value="1"/>
</dbReference>
<organism evidence="3 4">
    <name type="scientific">Pedobacter frigiditerrae</name>
    <dbReference type="NCBI Taxonomy" id="2530452"/>
    <lineage>
        <taxon>Bacteria</taxon>
        <taxon>Pseudomonadati</taxon>
        <taxon>Bacteroidota</taxon>
        <taxon>Sphingobacteriia</taxon>
        <taxon>Sphingobacteriales</taxon>
        <taxon>Sphingobacteriaceae</taxon>
        <taxon>Pedobacter</taxon>
    </lineage>
</organism>
<keyword evidence="3" id="KW-0808">Transferase</keyword>
<dbReference type="AlphaFoldDB" id="A0A4R0MP23"/>
<keyword evidence="1" id="KW-1133">Transmembrane helix</keyword>
<evidence type="ECO:0000259" key="2">
    <source>
        <dbReference type="Pfam" id="PF06580"/>
    </source>
</evidence>
<dbReference type="PANTHER" id="PTHR34220:SF7">
    <property type="entry name" value="SENSOR HISTIDINE KINASE YPDA"/>
    <property type="match status" value="1"/>
</dbReference>
<feature type="domain" description="Signal transduction histidine kinase internal region" evidence="2">
    <location>
        <begin position="168"/>
        <end position="244"/>
    </location>
</feature>
<proteinExistence type="predicted"/>
<name>A0A4R0MP23_9SPHI</name>
<dbReference type="EMBL" id="SJSK01000005">
    <property type="protein sequence ID" value="TCC88540.1"/>
    <property type="molecule type" value="Genomic_DNA"/>
</dbReference>
<evidence type="ECO:0000313" key="4">
    <source>
        <dbReference type="Proteomes" id="UP000292884"/>
    </source>
</evidence>
<feature type="transmembrane region" description="Helical" evidence="1">
    <location>
        <begin position="85"/>
        <end position="106"/>
    </location>
</feature>
<dbReference type="InterPro" id="IPR050640">
    <property type="entry name" value="Bact_2-comp_sensor_kinase"/>
</dbReference>
<dbReference type="GO" id="GO:0000155">
    <property type="term" value="F:phosphorelay sensor kinase activity"/>
    <property type="evidence" value="ECO:0007669"/>
    <property type="project" value="InterPro"/>
</dbReference>
<keyword evidence="1" id="KW-0472">Membrane</keyword>
<dbReference type="RefSeq" id="WP_131554594.1">
    <property type="nucleotide sequence ID" value="NZ_SJSK01000005.1"/>
</dbReference>
<dbReference type="InterPro" id="IPR036890">
    <property type="entry name" value="HATPase_C_sf"/>
</dbReference>
<dbReference type="OrthoDB" id="9792992at2"/>
<dbReference type="SUPFAM" id="SSF81665">
    <property type="entry name" value="Calcium ATPase, transmembrane domain M"/>
    <property type="match status" value="1"/>
</dbReference>
<evidence type="ECO:0000313" key="3">
    <source>
        <dbReference type="EMBL" id="TCC88540.1"/>
    </source>
</evidence>
<dbReference type="InterPro" id="IPR023298">
    <property type="entry name" value="ATPase_P-typ_TM_dom_sf"/>
</dbReference>
<evidence type="ECO:0000256" key="1">
    <source>
        <dbReference type="SAM" id="Phobius"/>
    </source>
</evidence>
<comment type="caution">
    <text evidence="3">The sequence shown here is derived from an EMBL/GenBank/DDBJ whole genome shotgun (WGS) entry which is preliminary data.</text>
</comment>
<feature type="transmembrane region" description="Helical" evidence="1">
    <location>
        <begin position="24"/>
        <end position="41"/>
    </location>
</feature>
<dbReference type="Gene3D" id="3.30.565.10">
    <property type="entry name" value="Histidine kinase-like ATPase, C-terminal domain"/>
    <property type="match status" value="1"/>
</dbReference>
<dbReference type="GO" id="GO:0016020">
    <property type="term" value="C:membrane"/>
    <property type="evidence" value="ECO:0007669"/>
    <property type="project" value="InterPro"/>
</dbReference>
<dbReference type="SUPFAM" id="SSF55874">
    <property type="entry name" value="ATPase domain of HSP90 chaperone/DNA topoisomerase II/histidine kinase"/>
    <property type="match status" value="1"/>
</dbReference>
<keyword evidence="3" id="KW-0418">Kinase</keyword>
<keyword evidence="4" id="KW-1185">Reference proteome</keyword>
<feature type="transmembrane region" description="Helical" evidence="1">
    <location>
        <begin position="127"/>
        <end position="148"/>
    </location>
</feature>
<dbReference type="Pfam" id="PF06580">
    <property type="entry name" value="His_kinase"/>
    <property type="match status" value="1"/>
</dbReference>
<accession>A0A4R0MP23</accession>
<sequence length="360" mass="42046">MEYGKQEVQETKVIRFITEDNYRLLRHVVLLLGILAIIFFSKQATEYKGSIRYLKVLLIYIPLVAMCYINMNILVPILFFKGKYVMYFVSLFILVFISLATISNVMEVYFPHNDFIDKEIDPDTRRGFYEGMVILIPIILVTTMIKLFQQWMRDNKRIRELNNITFKMELNELRNQINPHFLFNMLNGIKSLVRVDPEKATTVIMKLSEFLRYQLYENNEEKTLLKSEIHFLSNFLDLEKLRRDNLSVKITSKTEAKIINSVFLPPNLFTTFVENAVKHSVDINGSKSFIHIDIDVVGDQLFFDCVNSKDPNYKPSSNIKSGGLGLGNIKRRLELLYGDNHILDLKSTQTKYEIKLTIPL</sequence>